<dbReference type="SUPFAM" id="SSF51445">
    <property type="entry name" value="(Trans)glycosidases"/>
    <property type="match status" value="1"/>
</dbReference>
<keyword evidence="7 8" id="KW-0326">Glycosidase</keyword>
<evidence type="ECO:0000256" key="6">
    <source>
        <dbReference type="ARBA" id="ARBA00023157"/>
    </source>
</evidence>
<dbReference type="EC" id="3.2.1.22" evidence="3 8"/>
<evidence type="ECO:0000256" key="7">
    <source>
        <dbReference type="ARBA" id="ARBA00023295"/>
    </source>
</evidence>
<evidence type="ECO:0000256" key="3">
    <source>
        <dbReference type="ARBA" id="ARBA00012755"/>
    </source>
</evidence>
<dbReference type="FunFam" id="2.60.40.1180:FF:000008">
    <property type="entry name" value="Alpha-galactosidase"/>
    <property type="match status" value="1"/>
</dbReference>
<feature type="signal peptide" evidence="10">
    <location>
        <begin position="1"/>
        <end position="17"/>
    </location>
</feature>
<keyword evidence="13" id="KW-1185">Reference proteome</keyword>
<evidence type="ECO:0000256" key="2">
    <source>
        <dbReference type="ARBA" id="ARBA00009743"/>
    </source>
</evidence>
<evidence type="ECO:0000259" key="11">
    <source>
        <dbReference type="Pfam" id="PF17801"/>
    </source>
</evidence>
<dbReference type="SUPFAM" id="SSF51011">
    <property type="entry name" value="Glycosyl hydrolase domain"/>
    <property type="match status" value="1"/>
</dbReference>
<dbReference type="InterPro" id="IPR041233">
    <property type="entry name" value="Melibiase_C"/>
</dbReference>
<protein>
    <recommendedName>
        <fullName evidence="3 8">Alpha-galactosidase</fullName>
        <ecNumber evidence="3 8">3.2.1.22</ecNumber>
    </recommendedName>
    <alternativeName>
        <fullName evidence="8">Melibiase</fullName>
    </alternativeName>
</protein>
<keyword evidence="6 8" id="KW-1015">Disulfide bond</keyword>
<dbReference type="GO" id="GO:0005995">
    <property type="term" value="P:melibiose catabolic process"/>
    <property type="evidence" value="ECO:0007669"/>
    <property type="project" value="UniProtKB-ARBA"/>
</dbReference>
<accession>A0AAD5E325</accession>
<evidence type="ECO:0000313" key="12">
    <source>
        <dbReference type="EMBL" id="KAI7846119.1"/>
    </source>
</evidence>
<comment type="caution">
    <text evidence="12">The sequence shown here is derived from an EMBL/GenBank/DDBJ whole genome shotgun (WGS) entry which is preliminary data.</text>
</comment>
<dbReference type="InterPro" id="IPR002241">
    <property type="entry name" value="Glyco_hydro_27"/>
</dbReference>
<name>A0AAD5E325_9CHLO</name>
<dbReference type="Pfam" id="PF17801">
    <property type="entry name" value="Melibiase_C"/>
    <property type="match status" value="1"/>
</dbReference>
<dbReference type="Pfam" id="PF16499">
    <property type="entry name" value="Melibiase_2"/>
    <property type="match status" value="1"/>
</dbReference>
<feature type="chain" id="PRO_5041943808" description="Alpha-galactosidase" evidence="10">
    <location>
        <begin position="18"/>
        <end position="474"/>
    </location>
</feature>
<dbReference type="InterPro" id="IPR013780">
    <property type="entry name" value="Glyco_hydro_b"/>
</dbReference>
<evidence type="ECO:0000256" key="1">
    <source>
        <dbReference type="ARBA" id="ARBA00001255"/>
    </source>
</evidence>
<dbReference type="EMBL" id="JADXDR010000009">
    <property type="protein sequence ID" value="KAI7846119.1"/>
    <property type="molecule type" value="Genomic_DNA"/>
</dbReference>
<evidence type="ECO:0000313" key="13">
    <source>
        <dbReference type="Proteomes" id="UP001205105"/>
    </source>
</evidence>
<evidence type="ECO:0000256" key="8">
    <source>
        <dbReference type="RuleBase" id="RU361168"/>
    </source>
</evidence>
<comment type="similarity">
    <text evidence="2 8">Belongs to the glycosyl hydrolase 27 family.</text>
</comment>
<dbReference type="Proteomes" id="UP001205105">
    <property type="component" value="Unassembled WGS sequence"/>
</dbReference>
<dbReference type="AlphaFoldDB" id="A0AAD5E325"/>
<dbReference type="GO" id="GO:0004557">
    <property type="term" value="F:alpha-galactosidase activity"/>
    <property type="evidence" value="ECO:0007669"/>
    <property type="project" value="UniProtKB-EC"/>
</dbReference>
<evidence type="ECO:0000256" key="5">
    <source>
        <dbReference type="ARBA" id="ARBA00022801"/>
    </source>
</evidence>
<dbReference type="CDD" id="cd14792">
    <property type="entry name" value="GH27"/>
    <property type="match status" value="1"/>
</dbReference>
<dbReference type="PANTHER" id="PTHR11452:SF75">
    <property type="entry name" value="ALPHA-GALACTOSIDASE MEL1"/>
    <property type="match status" value="1"/>
</dbReference>
<evidence type="ECO:0000256" key="9">
    <source>
        <dbReference type="SAM" id="MobiDB-lite"/>
    </source>
</evidence>
<dbReference type="PANTHER" id="PTHR11452">
    <property type="entry name" value="ALPHA-GALACTOSIDASE/ALPHA-N-ACETYLGALACTOSAMINIDASE"/>
    <property type="match status" value="1"/>
</dbReference>
<keyword evidence="5 8" id="KW-0378">Hydrolase</keyword>
<dbReference type="FunFam" id="3.20.20.70:FF:000202">
    <property type="entry name" value="Alpha-galactosidase"/>
    <property type="match status" value="1"/>
</dbReference>
<keyword evidence="4 10" id="KW-0732">Signal</keyword>
<dbReference type="PRINTS" id="PR00740">
    <property type="entry name" value="GLHYDRLASE27"/>
</dbReference>
<feature type="domain" description="Alpha galactosidase C-terminal" evidence="11">
    <location>
        <begin position="320"/>
        <end position="400"/>
    </location>
</feature>
<comment type="catalytic activity">
    <reaction evidence="1 8">
        <text>Hydrolysis of terminal, non-reducing alpha-D-galactose residues in alpha-D-galactosides, including galactose oligosaccharides, galactomannans and galactolipids.</text>
        <dbReference type="EC" id="3.2.1.22"/>
    </reaction>
</comment>
<gene>
    <name evidence="12" type="ORF">COHA_000380</name>
</gene>
<evidence type="ECO:0000256" key="4">
    <source>
        <dbReference type="ARBA" id="ARBA00022729"/>
    </source>
</evidence>
<feature type="region of interest" description="Disordered" evidence="9">
    <location>
        <begin position="417"/>
        <end position="444"/>
    </location>
</feature>
<dbReference type="Gene3D" id="3.20.20.70">
    <property type="entry name" value="Aldolase class I"/>
    <property type="match status" value="1"/>
</dbReference>
<proteinExistence type="inferred from homology"/>
<sequence length="474" mass="51676">MRLALVLLSCCALGALALDNGQGLRPAMGFNTWNTFATNIDEELIKNTADLMIQLGLKDVGYNYVNLDDAWSAPARQGGRLVADPQRFPSGIRALSDYVHARGLKFGIYGDAGALTCAGYPGSRGFEKVDAQTWAEWGIDYLKYDNCWAPASDWVIDRYVAMRDALNATGRPILYSMCEWGVADPWTWAATVGNSWRATEVAEAQFEIVACMLPACDGKDIEANWESILKLLDYSHGLARYAKPGAWNDLDMLEVGVGKLTVGEQRTHFALWALLKSPLIIGADLRKISPDSLAILKAQEVIAVNQDPLGVAGDLIWQIGQSRIYAGPLAGGARAVVLLNLHHTGGQYLQSNITVHWRQIGLPAGAAAAVRDLYAERDLGTFTDSFSASVTAHDVRVLRITPLERSADLDSWRPWHQQPMLTPTDEAPPSFADLLPSGNAQLPGNRLPEEILAAQLGRRMGKGEGEQFTMVAEA</sequence>
<dbReference type="Gene3D" id="2.60.40.1180">
    <property type="entry name" value="Golgi alpha-mannosidase II"/>
    <property type="match status" value="1"/>
</dbReference>
<dbReference type="InterPro" id="IPR013785">
    <property type="entry name" value="Aldolase_TIM"/>
</dbReference>
<reference evidence="12" key="1">
    <citation type="submission" date="2020-11" db="EMBL/GenBank/DDBJ databases">
        <title>Chlorella ohadii genome sequencing and assembly.</title>
        <authorList>
            <person name="Murik O."/>
            <person name="Treves H."/>
            <person name="Kedem I."/>
            <person name="Shotland Y."/>
            <person name="Kaplan A."/>
        </authorList>
    </citation>
    <scope>NUCLEOTIDE SEQUENCE</scope>
    <source>
        <strain evidence="12">1</strain>
    </source>
</reference>
<dbReference type="InterPro" id="IPR017853">
    <property type="entry name" value="GH"/>
</dbReference>
<organism evidence="12 13">
    <name type="scientific">Chlorella ohadii</name>
    <dbReference type="NCBI Taxonomy" id="2649997"/>
    <lineage>
        <taxon>Eukaryota</taxon>
        <taxon>Viridiplantae</taxon>
        <taxon>Chlorophyta</taxon>
        <taxon>core chlorophytes</taxon>
        <taxon>Trebouxiophyceae</taxon>
        <taxon>Chlorellales</taxon>
        <taxon>Chlorellaceae</taxon>
        <taxon>Chlorella clade</taxon>
        <taxon>Chlorella</taxon>
    </lineage>
</organism>
<evidence type="ECO:0000256" key="10">
    <source>
        <dbReference type="SAM" id="SignalP"/>
    </source>
</evidence>